<dbReference type="Proteomes" id="UP000188268">
    <property type="component" value="Unassembled WGS sequence"/>
</dbReference>
<proteinExistence type="predicted"/>
<feature type="region of interest" description="Disordered" evidence="1">
    <location>
        <begin position="35"/>
        <end position="67"/>
    </location>
</feature>
<evidence type="ECO:0000256" key="1">
    <source>
        <dbReference type="SAM" id="MobiDB-lite"/>
    </source>
</evidence>
<dbReference type="AlphaFoldDB" id="A0A1R3IN54"/>
<organism evidence="2 3">
    <name type="scientific">Corchorus capsularis</name>
    <name type="common">Jute</name>
    <dbReference type="NCBI Taxonomy" id="210143"/>
    <lineage>
        <taxon>Eukaryota</taxon>
        <taxon>Viridiplantae</taxon>
        <taxon>Streptophyta</taxon>
        <taxon>Embryophyta</taxon>
        <taxon>Tracheophyta</taxon>
        <taxon>Spermatophyta</taxon>
        <taxon>Magnoliopsida</taxon>
        <taxon>eudicotyledons</taxon>
        <taxon>Gunneridae</taxon>
        <taxon>Pentapetalae</taxon>
        <taxon>rosids</taxon>
        <taxon>malvids</taxon>
        <taxon>Malvales</taxon>
        <taxon>Malvaceae</taxon>
        <taxon>Grewioideae</taxon>
        <taxon>Apeibeae</taxon>
        <taxon>Corchorus</taxon>
    </lineage>
</organism>
<evidence type="ECO:0000313" key="2">
    <source>
        <dbReference type="EMBL" id="OMO83993.1"/>
    </source>
</evidence>
<evidence type="ECO:0000313" key="3">
    <source>
        <dbReference type="Proteomes" id="UP000188268"/>
    </source>
</evidence>
<keyword evidence="3" id="KW-1185">Reference proteome</keyword>
<dbReference type="EMBL" id="AWWV01009788">
    <property type="protein sequence ID" value="OMO83993.1"/>
    <property type="molecule type" value="Genomic_DNA"/>
</dbReference>
<sequence>MKRAELPSLTVGTNNHGTPAALLVVHSILGFQRTRSRAMDGESGSQNRMKLEAPPQSHGGAAGEGGR</sequence>
<name>A0A1R3IN54_COCAP</name>
<protein>
    <submittedName>
        <fullName evidence="2">Uncharacterized protein</fullName>
    </submittedName>
</protein>
<accession>A0A1R3IN54</accession>
<reference evidence="2 3" key="1">
    <citation type="submission" date="2013-09" db="EMBL/GenBank/DDBJ databases">
        <title>Corchorus capsularis genome sequencing.</title>
        <authorList>
            <person name="Alam M."/>
            <person name="Haque M.S."/>
            <person name="Islam M.S."/>
            <person name="Emdad E.M."/>
            <person name="Islam M.M."/>
            <person name="Ahmed B."/>
            <person name="Halim A."/>
            <person name="Hossen Q.M.M."/>
            <person name="Hossain M.Z."/>
            <person name="Ahmed R."/>
            <person name="Khan M.M."/>
            <person name="Islam R."/>
            <person name="Rashid M.M."/>
            <person name="Khan S.A."/>
            <person name="Rahman M.S."/>
            <person name="Alam M."/>
        </authorList>
    </citation>
    <scope>NUCLEOTIDE SEQUENCE [LARGE SCALE GENOMIC DNA]</scope>
    <source>
        <strain evidence="3">cv. CVL-1</strain>
        <tissue evidence="2">Whole seedling</tissue>
    </source>
</reference>
<gene>
    <name evidence="2" type="ORF">CCACVL1_11064</name>
</gene>
<comment type="caution">
    <text evidence="2">The sequence shown here is derived from an EMBL/GenBank/DDBJ whole genome shotgun (WGS) entry which is preliminary data.</text>
</comment>
<dbReference type="Gramene" id="OMO83993">
    <property type="protein sequence ID" value="OMO83993"/>
    <property type="gene ID" value="CCACVL1_11064"/>
</dbReference>